<proteinExistence type="predicted"/>
<reference evidence="2" key="1">
    <citation type="submission" date="2023-04" db="EMBL/GenBank/DDBJ databases">
        <authorList>
            <person name="Vijverberg K."/>
            <person name="Xiong W."/>
            <person name="Schranz E."/>
        </authorList>
    </citation>
    <scope>NUCLEOTIDE SEQUENCE</scope>
</reference>
<accession>A0AA36E8L4</accession>
<dbReference type="Proteomes" id="UP001177003">
    <property type="component" value="Chromosome 5"/>
</dbReference>
<organism evidence="2 3">
    <name type="scientific">Lactuca saligna</name>
    <name type="common">Willowleaf lettuce</name>
    <dbReference type="NCBI Taxonomy" id="75948"/>
    <lineage>
        <taxon>Eukaryota</taxon>
        <taxon>Viridiplantae</taxon>
        <taxon>Streptophyta</taxon>
        <taxon>Embryophyta</taxon>
        <taxon>Tracheophyta</taxon>
        <taxon>Spermatophyta</taxon>
        <taxon>Magnoliopsida</taxon>
        <taxon>eudicotyledons</taxon>
        <taxon>Gunneridae</taxon>
        <taxon>Pentapetalae</taxon>
        <taxon>asterids</taxon>
        <taxon>campanulids</taxon>
        <taxon>Asterales</taxon>
        <taxon>Asteraceae</taxon>
        <taxon>Cichorioideae</taxon>
        <taxon>Cichorieae</taxon>
        <taxon>Lactucinae</taxon>
        <taxon>Lactuca</taxon>
    </lineage>
</organism>
<evidence type="ECO:0000313" key="3">
    <source>
        <dbReference type="Proteomes" id="UP001177003"/>
    </source>
</evidence>
<dbReference type="EMBL" id="OX465081">
    <property type="protein sequence ID" value="CAI9285235.1"/>
    <property type="molecule type" value="Genomic_DNA"/>
</dbReference>
<dbReference type="AlphaFoldDB" id="A0AA36E8L4"/>
<sequence>MKHEGVDFSGGSSLQSGLWGLRRVATAGEGASGGVSRQKAEGKGIWRWRQWGTGKTSPDVEPDSGEAVVSSGEVFVYSGESVAEQVKSLEIPTAPKLTWDFSDEFDGD</sequence>
<evidence type="ECO:0000313" key="2">
    <source>
        <dbReference type="EMBL" id="CAI9285235.1"/>
    </source>
</evidence>
<gene>
    <name evidence="2" type="ORF">LSALG_LOCUS24712</name>
</gene>
<feature type="region of interest" description="Disordered" evidence="1">
    <location>
        <begin position="28"/>
        <end position="66"/>
    </location>
</feature>
<evidence type="ECO:0000256" key="1">
    <source>
        <dbReference type="SAM" id="MobiDB-lite"/>
    </source>
</evidence>
<protein>
    <submittedName>
        <fullName evidence="2">Uncharacterized protein</fullName>
    </submittedName>
</protein>
<name>A0AA36E8L4_LACSI</name>
<keyword evidence="3" id="KW-1185">Reference proteome</keyword>